<accession>A0A8S0VYK6</accession>
<proteinExistence type="predicted"/>
<name>A0A8S0VYK6_CYCAE</name>
<evidence type="ECO:0000313" key="3">
    <source>
        <dbReference type="EMBL" id="CAA7267024.1"/>
    </source>
</evidence>
<gene>
    <name evidence="3" type="ORF">AAE3_LOCUS9310</name>
</gene>
<feature type="signal peptide" evidence="2">
    <location>
        <begin position="1"/>
        <end position="20"/>
    </location>
</feature>
<keyword evidence="2" id="KW-0732">Signal</keyword>
<feature type="compositionally biased region" description="Low complexity" evidence="1">
    <location>
        <begin position="149"/>
        <end position="180"/>
    </location>
</feature>
<reference evidence="3 4" key="1">
    <citation type="submission" date="2020-01" db="EMBL/GenBank/DDBJ databases">
        <authorList>
            <person name="Gupta K D."/>
        </authorList>
    </citation>
    <scope>NUCLEOTIDE SEQUENCE [LARGE SCALE GENOMIC DNA]</scope>
</reference>
<evidence type="ECO:0000313" key="4">
    <source>
        <dbReference type="Proteomes" id="UP000467700"/>
    </source>
</evidence>
<organism evidence="3 4">
    <name type="scientific">Cyclocybe aegerita</name>
    <name type="common">Black poplar mushroom</name>
    <name type="synonym">Agrocybe aegerita</name>
    <dbReference type="NCBI Taxonomy" id="1973307"/>
    <lineage>
        <taxon>Eukaryota</taxon>
        <taxon>Fungi</taxon>
        <taxon>Dikarya</taxon>
        <taxon>Basidiomycota</taxon>
        <taxon>Agaricomycotina</taxon>
        <taxon>Agaricomycetes</taxon>
        <taxon>Agaricomycetidae</taxon>
        <taxon>Agaricales</taxon>
        <taxon>Agaricineae</taxon>
        <taxon>Bolbitiaceae</taxon>
        <taxon>Cyclocybe</taxon>
    </lineage>
</organism>
<evidence type="ECO:0000256" key="1">
    <source>
        <dbReference type="SAM" id="MobiDB-lite"/>
    </source>
</evidence>
<comment type="caution">
    <text evidence="3">The sequence shown here is derived from an EMBL/GenBank/DDBJ whole genome shotgun (WGS) entry which is preliminary data.</text>
</comment>
<dbReference type="PANTHER" id="PTHR37487">
    <property type="entry name" value="CHROMOSOME 1, WHOLE GENOME SHOTGUN SEQUENCE"/>
    <property type="match status" value="1"/>
</dbReference>
<dbReference type="EMBL" id="CACVBS010000057">
    <property type="protein sequence ID" value="CAA7267024.1"/>
    <property type="molecule type" value="Genomic_DNA"/>
</dbReference>
<evidence type="ECO:0000256" key="2">
    <source>
        <dbReference type="SAM" id="SignalP"/>
    </source>
</evidence>
<feature type="chain" id="PRO_5035788443" evidence="2">
    <location>
        <begin position="21"/>
        <end position="213"/>
    </location>
</feature>
<keyword evidence="4" id="KW-1185">Reference proteome</keyword>
<dbReference type="PANTHER" id="PTHR37487:SF2">
    <property type="entry name" value="EXPRESSED PROTEIN"/>
    <property type="match status" value="1"/>
</dbReference>
<feature type="region of interest" description="Disordered" evidence="1">
    <location>
        <begin position="141"/>
        <end position="180"/>
    </location>
</feature>
<dbReference type="Proteomes" id="UP000467700">
    <property type="component" value="Unassembled WGS sequence"/>
</dbReference>
<dbReference type="AlphaFoldDB" id="A0A8S0VYK6"/>
<protein>
    <submittedName>
        <fullName evidence="3">Uncharacterized protein</fullName>
    </submittedName>
</protein>
<dbReference type="OrthoDB" id="3362246at2759"/>
<sequence length="213" mass="21210">MVALFSNLLVVALAATSVIAQTFTINTPLNVVVCQPTLISWSGGVGPYFLVRLLLLLTTWLPNVELSLPYLFRGLILPAGQPAATPLLDLGSQTSTQVTWVTNLAVGTSGFFNLRDSTGALAQSGSFTVLAGGDTSCVGQTASTSGNGAPSTPNTSASAGTTTANTATGTSAANTSASRTNTAAATTTSNASFKQVANIGAAVVGAAAVALLA</sequence>